<sequence>MSETQALTPYEALGGEAGVHRLVDRFYELMDELPEAYASRRIHPDSLAGANQSLFEFLSGWFGGPNLYIEKKGHPRLRMRHLPYTIGPQERDAWMLCMRQAIEEQVEDPAFRAWLIETFAQMADHMINTDPAQGCSAHAGASAAAAAKKGAVSA</sequence>
<dbReference type="GO" id="GO:0019825">
    <property type="term" value="F:oxygen binding"/>
    <property type="evidence" value="ECO:0007669"/>
    <property type="project" value="InterPro"/>
</dbReference>
<keyword evidence="8" id="KW-1185">Reference proteome</keyword>
<evidence type="ECO:0000256" key="3">
    <source>
        <dbReference type="ARBA" id="ARBA00022617"/>
    </source>
</evidence>
<comment type="similarity">
    <text evidence="6">Belongs to the truncated hemoglobin family. Group II subfamily.</text>
</comment>
<protein>
    <submittedName>
        <fullName evidence="7">Hemoglobin</fullName>
    </submittedName>
</protein>
<dbReference type="InterPro" id="IPR044203">
    <property type="entry name" value="GlbO/GLB3-like"/>
</dbReference>
<dbReference type="InterPro" id="IPR009050">
    <property type="entry name" value="Globin-like_sf"/>
</dbReference>
<dbReference type="AlphaFoldDB" id="A0A3N4U6Z5"/>
<dbReference type="Pfam" id="PF01152">
    <property type="entry name" value="Bac_globin"/>
    <property type="match status" value="1"/>
</dbReference>
<keyword evidence="5" id="KW-0408">Iron</keyword>
<keyword evidence="2" id="KW-0813">Transport</keyword>
<evidence type="ECO:0000256" key="5">
    <source>
        <dbReference type="ARBA" id="ARBA00023004"/>
    </source>
</evidence>
<organism evidence="7 8">
    <name type="scientific">Tibeticola sediminis</name>
    <dbReference type="NCBI Taxonomy" id="1917811"/>
    <lineage>
        <taxon>Bacteria</taxon>
        <taxon>Pseudomonadati</taxon>
        <taxon>Pseudomonadota</taxon>
        <taxon>Betaproteobacteria</taxon>
        <taxon>Burkholderiales</taxon>
        <taxon>Comamonadaceae</taxon>
        <taxon>Tibeticola</taxon>
    </lineage>
</organism>
<evidence type="ECO:0000256" key="1">
    <source>
        <dbReference type="ARBA" id="ARBA00001971"/>
    </source>
</evidence>
<proteinExistence type="inferred from homology"/>
<dbReference type="PANTHER" id="PTHR47366:SF1">
    <property type="entry name" value="TWO-ON-TWO HEMOGLOBIN-3"/>
    <property type="match status" value="1"/>
</dbReference>
<gene>
    <name evidence="7" type="ORF">EDC62_2560</name>
</gene>
<evidence type="ECO:0000256" key="6">
    <source>
        <dbReference type="ARBA" id="ARBA00034496"/>
    </source>
</evidence>
<dbReference type="GO" id="GO:0020037">
    <property type="term" value="F:heme binding"/>
    <property type="evidence" value="ECO:0007669"/>
    <property type="project" value="InterPro"/>
</dbReference>
<dbReference type="GO" id="GO:0005344">
    <property type="term" value="F:oxygen carrier activity"/>
    <property type="evidence" value="ECO:0007669"/>
    <property type="project" value="InterPro"/>
</dbReference>
<dbReference type="RefSeq" id="WP_124224194.1">
    <property type="nucleotide sequence ID" value="NZ_RKQL01000008.1"/>
</dbReference>
<name>A0A3N4U6Z5_9BURK</name>
<comment type="cofactor">
    <cofactor evidence="1">
        <name>heme</name>
        <dbReference type="ChEBI" id="CHEBI:30413"/>
    </cofactor>
</comment>
<keyword evidence="4" id="KW-0479">Metal-binding</keyword>
<comment type="caution">
    <text evidence="7">The sequence shown here is derived from an EMBL/GenBank/DDBJ whole genome shotgun (WGS) entry which is preliminary data.</text>
</comment>
<dbReference type="OrthoDB" id="9790913at2"/>
<evidence type="ECO:0000313" key="8">
    <source>
        <dbReference type="Proteomes" id="UP000272193"/>
    </source>
</evidence>
<evidence type="ECO:0000256" key="2">
    <source>
        <dbReference type="ARBA" id="ARBA00022448"/>
    </source>
</evidence>
<dbReference type="SUPFAM" id="SSF46458">
    <property type="entry name" value="Globin-like"/>
    <property type="match status" value="1"/>
</dbReference>
<dbReference type="InterPro" id="IPR019795">
    <property type="entry name" value="Globin_bac-like_CS"/>
</dbReference>
<accession>A0A3N4U6Z5</accession>
<dbReference type="GO" id="GO:0046872">
    <property type="term" value="F:metal ion binding"/>
    <property type="evidence" value="ECO:0007669"/>
    <property type="project" value="UniProtKB-KW"/>
</dbReference>
<dbReference type="InterPro" id="IPR001486">
    <property type="entry name" value="Hemoglobin_trunc"/>
</dbReference>
<evidence type="ECO:0000256" key="4">
    <source>
        <dbReference type="ARBA" id="ARBA00022723"/>
    </source>
</evidence>
<keyword evidence="3" id="KW-0349">Heme</keyword>
<dbReference type="EMBL" id="RKQL01000008">
    <property type="protein sequence ID" value="RPE62861.1"/>
    <property type="molecule type" value="Genomic_DNA"/>
</dbReference>
<dbReference type="CDD" id="cd14773">
    <property type="entry name" value="TrHb2_PhHbO-like_O"/>
    <property type="match status" value="1"/>
</dbReference>
<reference evidence="7 8" key="1">
    <citation type="submission" date="2018-11" db="EMBL/GenBank/DDBJ databases">
        <title>Genomic Encyclopedia of Type Strains, Phase IV (KMG-IV): sequencing the most valuable type-strain genomes for metagenomic binning, comparative biology and taxonomic classification.</title>
        <authorList>
            <person name="Goeker M."/>
        </authorList>
    </citation>
    <scope>NUCLEOTIDE SEQUENCE [LARGE SCALE GENOMIC DNA]</scope>
    <source>
        <strain evidence="7 8">DSM 101684</strain>
    </source>
</reference>
<dbReference type="Gene3D" id="1.10.490.10">
    <property type="entry name" value="Globins"/>
    <property type="match status" value="1"/>
</dbReference>
<evidence type="ECO:0000313" key="7">
    <source>
        <dbReference type="EMBL" id="RPE62861.1"/>
    </source>
</evidence>
<dbReference type="PROSITE" id="PS01213">
    <property type="entry name" value="GLOBIN_FAM_2"/>
    <property type="match status" value="1"/>
</dbReference>
<dbReference type="Proteomes" id="UP000272193">
    <property type="component" value="Unassembled WGS sequence"/>
</dbReference>
<dbReference type="PANTHER" id="PTHR47366">
    <property type="entry name" value="TWO-ON-TWO HEMOGLOBIN-3"/>
    <property type="match status" value="1"/>
</dbReference>
<dbReference type="InterPro" id="IPR012292">
    <property type="entry name" value="Globin/Proto"/>
</dbReference>